<reference evidence="2 3" key="1">
    <citation type="journal article" date="2014" name="Genome Announc.">
        <title>Draft Genome Sequence of Streptomyces roseochromogenes subsp. oscitans DS 12.976, Producer of the Aminocoumarin Antibiotic Clorobiocin.</title>
        <authorList>
            <person name="Ruckert C."/>
            <person name="Kalinowski J."/>
            <person name="Heide L."/>
            <person name="Apel A.K."/>
        </authorList>
    </citation>
    <scope>NUCLEOTIDE SEQUENCE [LARGE SCALE GENOMIC DNA]</scope>
    <source>
        <strain evidence="2 3">DS 12.976</strain>
    </source>
</reference>
<keyword evidence="3" id="KW-1185">Reference proteome</keyword>
<evidence type="ECO:0000313" key="3">
    <source>
        <dbReference type="Proteomes" id="UP000017984"/>
    </source>
</evidence>
<evidence type="ECO:0000313" key="2">
    <source>
        <dbReference type="EMBL" id="EST29136.1"/>
    </source>
</evidence>
<name>V6KCG4_STRRC</name>
<dbReference type="PATRIC" id="fig|1352936.5.peg.4400"/>
<accession>V6KCG4</accession>
<sequence length="105" mass="10888">MRYPPTCAPLSMGTSAIATRPVGDVVIAARLAVPSDASSGIAETRSRRDLAPHSDAGAYSRRLGAVKPDRRLFRAVLREVGDAPWPTLSCGDGGGGGDELAGRMP</sequence>
<dbReference type="AlphaFoldDB" id="V6KCG4"/>
<evidence type="ECO:0000256" key="1">
    <source>
        <dbReference type="SAM" id="MobiDB-lite"/>
    </source>
</evidence>
<dbReference type="EMBL" id="AWQX01000183">
    <property type="protein sequence ID" value="EST29136.1"/>
    <property type="molecule type" value="Genomic_DNA"/>
</dbReference>
<dbReference type="HOGENOM" id="CLU_2235121_0_0_11"/>
<feature type="region of interest" description="Disordered" evidence="1">
    <location>
        <begin position="86"/>
        <end position="105"/>
    </location>
</feature>
<dbReference type="STRING" id="1352936.M878_20985"/>
<gene>
    <name evidence="2" type="ORF">M878_20985</name>
</gene>
<comment type="caution">
    <text evidence="2">The sequence shown here is derived from an EMBL/GenBank/DDBJ whole genome shotgun (WGS) entry which is preliminary data.</text>
</comment>
<dbReference type="Proteomes" id="UP000017984">
    <property type="component" value="Chromosome"/>
</dbReference>
<proteinExistence type="predicted"/>
<organism evidence="2 3">
    <name type="scientific">Streptomyces roseochromogenus subsp. oscitans DS 12.976</name>
    <dbReference type="NCBI Taxonomy" id="1352936"/>
    <lineage>
        <taxon>Bacteria</taxon>
        <taxon>Bacillati</taxon>
        <taxon>Actinomycetota</taxon>
        <taxon>Actinomycetes</taxon>
        <taxon>Kitasatosporales</taxon>
        <taxon>Streptomycetaceae</taxon>
        <taxon>Streptomyces</taxon>
    </lineage>
</organism>
<protein>
    <submittedName>
        <fullName evidence="2">Uncharacterized protein</fullName>
    </submittedName>
</protein>